<proteinExistence type="predicted"/>
<evidence type="ECO:0000313" key="1">
    <source>
        <dbReference type="EMBL" id="MPM04681.1"/>
    </source>
</evidence>
<dbReference type="AlphaFoldDB" id="A0A644WMG0"/>
<dbReference type="EMBL" id="VSSQ01001060">
    <property type="protein sequence ID" value="MPM04681.1"/>
    <property type="molecule type" value="Genomic_DNA"/>
</dbReference>
<reference evidence="1" key="1">
    <citation type="submission" date="2019-08" db="EMBL/GenBank/DDBJ databases">
        <authorList>
            <person name="Kucharzyk K."/>
            <person name="Murdoch R.W."/>
            <person name="Higgins S."/>
            <person name="Loffler F."/>
        </authorList>
    </citation>
    <scope>NUCLEOTIDE SEQUENCE</scope>
</reference>
<name>A0A644WMG0_9ZZZZ</name>
<gene>
    <name evidence="1" type="ORF">SDC9_50960</name>
</gene>
<comment type="caution">
    <text evidence="1">The sequence shown here is derived from an EMBL/GenBank/DDBJ whole genome shotgun (WGS) entry which is preliminary data.</text>
</comment>
<protein>
    <submittedName>
        <fullName evidence="1">Uncharacterized protein</fullName>
    </submittedName>
</protein>
<accession>A0A644WMG0</accession>
<sequence>MVEREVVVDYYNKLTCEQKDYFKDSFDIEFK</sequence>
<organism evidence="1">
    <name type="scientific">bioreactor metagenome</name>
    <dbReference type="NCBI Taxonomy" id="1076179"/>
    <lineage>
        <taxon>unclassified sequences</taxon>
        <taxon>metagenomes</taxon>
        <taxon>ecological metagenomes</taxon>
    </lineage>
</organism>